<evidence type="ECO:0000313" key="6">
    <source>
        <dbReference type="Proteomes" id="UP000054342"/>
    </source>
</evidence>
<evidence type="ECO:0000259" key="4">
    <source>
        <dbReference type="Pfam" id="PF16679"/>
    </source>
</evidence>
<comment type="similarity">
    <text evidence="1">Belongs to the Cdt1 family.</text>
</comment>
<keyword evidence="6" id="KW-1185">Reference proteome</keyword>
<keyword evidence="2" id="KW-0131">Cell cycle</keyword>
<dbReference type="Gene3D" id="1.10.10.1420">
    <property type="entry name" value="DNA replication factor Cdt1, C-terminal WH domain"/>
    <property type="match status" value="1"/>
</dbReference>
<dbReference type="RefSeq" id="XP_013315088.1">
    <property type="nucleotide sequence ID" value="XM_013459634.1"/>
</dbReference>
<feature type="domain" description="DNA replication factor Cdt1 C-terminal" evidence="4">
    <location>
        <begin position="334"/>
        <end position="446"/>
    </location>
</feature>
<gene>
    <name evidence="5" type="ORF">PV05_06859</name>
</gene>
<dbReference type="STRING" id="348802.A0A0D2F3R7"/>
<dbReference type="OrthoDB" id="341730at2759"/>
<dbReference type="AlphaFoldDB" id="A0A0D2F3R7"/>
<dbReference type="Pfam" id="PF16679">
    <property type="entry name" value="CDT1_C"/>
    <property type="match status" value="1"/>
</dbReference>
<dbReference type="HOGENOM" id="CLU_563831_0_0_1"/>
<feature type="region of interest" description="Disordered" evidence="3">
    <location>
        <begin position="49"/>
        <end position="74"/>
    </location>
</feature>
<accession>A0A0D2F3R7</accession>
<evidence type="ECO:0000256" key="1">
    <source>
        <dbReference type="ARBA" id="ARBA00008356"/>
    </source>
</evidence>
<dbReference type="Proteomes" id="UP000054342">
    <property type="component" value="Unassembled WGS sequence"/>
</dbReference>
<feature type="compositionally biased region" description="Polar residues" evidence="3">
    <location>
        <begin position="14"/>
        <end position="30"/>
    </location>
</feature>
<dbReference type="InterPro" id="IPR032054">
    <property type="entry name" value="Cdt1_C"/>
</dbReference>
<dbReference type="InterPro" id="IPR038090">
    <property type="entry name" value="Cdt1_C_WH_dom_sf"/>
</dbReference>
<feature type="region of interest" description="Disordered" evidence="3">
    <location>
        <begin position="1"/>
        <end position="32"/>
    </location>
</feature>
<dbReference type="GeneID" id="25328767"/>
<name>A0A0D2F3R7_9EURO</name>
<organism evidence="5 6">
    <name type="scientific">Exophiala xenobiotica</name>
    <dbReference type="NCBI Taxonomy" id="348802"/>
    <lineage>
        <taxon>Eukaryota</taxon>
        <taxon>Fungi</taxon>
        <taxon>Dikarya</taxon>
        <taxon>Ascomycota</taxon>
        <taxon>Pezizomycotina</taxon>
        <taxon>Eurotiomycetes</taxon>
        <taxon>Chaetothyriomycetidae</taxon>
        <taxon>Chaetothyriales</taxon>
        <taxon>Herpotrichiellaceae</taxon>
        <taxon>Exophiala</taxon>
    </lineage>
</organism>
<dbReference type="Pfam" id="PF26121">
    <property type="entry name" value="HTH_CDT1"/>
    <property type="match status" value="1"/>
</dbReference>
<evidence type="ECO:0000313" key="5">
    <source>
        <dbReference type="EMBL" id="KIW54504.1"/>
    </source>
</evidence>
<sequence length="475" mass="52392">MAPSLRGAHRVSKRQTPLESYTKVSKSTRSQAQLEAAAKEAALIPVVEQKKTVKSTPKRKRDIEDGESEAETSCIAAATSKKARLQLATPPDSEREDSIGLDPCIDFRQLSLGTRTAFQQEPVDELPDVLQVFVSLHDAFLRAFSLHMVHNGSTSPANLHNLMASVTRLWKKHTVTAEDIQRMLAIYELGSSEDHMSNQLLKHKEGPFKLNLTGGDSFQHSVEYVGGARGNQGYDEKKLQKSYEIEVEAAFISQRKNPASWLQKDVRFFPRLEFSVGLQTQARRGKAFAARAEILGLSSQAQSRVGSQFSAQASTSSESNEVQTPQIVKDRTLSLLDRVRTKALANSAAAPQSTETILRRRAMGRIGEVVDILRLKQQQKLGSNFVSSVHSSPGRVRGKVSFSLKQLISDIKGSLAVPMADAEVRKCFEILANDIPGMWLSIHTVGILQSIVLNGPGPSGTEVRKILEENEKTRR</sequence>
<reference evidence="5 6" key="1">
    <citation type="submission" date="2015-01" db="EMBL/GenBank/DDBJ databases">
        <title>The Genome Sequence of Exophiala xenobiotica CBS118157.</title>
        <authorList>
            <consortium name="The Broad Institute Genomics Platform"/>
            <person name="Cuomo C."/>
            <person name="de Hoog S."/>
            <person name="Gorbushina A."/>
            <person name="Stielow B."/>
            <person name="Teixiera M."/>
            <person name="Abouelleil A."/>
            <person name="Chapman S.B."/>
            <person name="Priest M."/>
            <person name="Young S.K."/>
            <person name="Wortman J."/>
            <person name="Nusbaum C."/>
            <person name="Birren B."/>
        </authorList>
    </citation>
    <scope>NUCLEOTIDE SEQUENCE [LARGE SCALE GENOMIC DNA]</scope>
    <source>
        <strain evidence="5 6">CBS 118157</strain>
    </source>
</reference>
<protein>
    <recommendedName>
        <fullName evidence="4">DNA replication factor Cdt1 C-terminal domain-containing protein</fullName>
    </recommendedName>
</protein>
<proteinExistence type="inferred from homology"/>
<dbReference type="EMBL" id="KN847320">
    <property type="protein sequence ID" value="KIW54504.1"/>
    <property type="molecule type" value="Genomic_DNA"/>
</dbReference>
<evidence type="ECO:0000256" key="2">
    <source>
        <dbReference type="ARBA" id="ARBA00023306"/>
    </source>
</evidence>
<evidence type="ECO:0000256" key="3">
    <source>
        <dbReference type="SAM" id="MobiDB-lite"/>
    </source>
</evidence>